<accession>A0ABR3KTM8</accession>
<evidence type="ECO:0000313" key="3">
    <source>
        <dbReference type="Proteomes" id="UP001558632"/>
    </source>
</evidence>
<keyword evidence="1" id="KW-0472">Membrane</keyword>
<comment type="caution">
    <text evidence="2">The sequence shown here is derived from an EMBL/GenBank/DDBJ whole genome shotgun (WGS) entry which is preliminary data.</text>
</comment>
<keyword evidence="1" id="KW-0812">Transmembrane</keyword>
<dbReference type="InterPro" id="IPR015089">
    <property type="entry name" value="UQCR"/>
</dbReference>
<dbReference type="Proteomes" id="UP001558632">
    <property type="component" value="Unassembled WGS sequence"/>
</dbReference>
<dbReference type="Gene3D" id="1.20.5.220">
    <property type="match status" value="1"/>
</dbReference>
<dbReference type="InterPro" id="IPR029027">
    <property type="entry name" value="Single_a-helix_sf"/>
</dbReference>
<name>A0ABR3KTM8_TRISP</name>
<organism evidence="2 3">
    <name type="scientific">Trichinella spiralis</name>
    <name type="common">Trichina worm</name>
    <dbReference type="NCBI Taxonomy" id="6334"/>
    <lineage>
        <taxon>Eukaryota</taxon>
        <taxon>Metazoa</taxon>
        <taxon>Ecdysozoa</taxon>
        <taxon>Nematoda</taxon>
        <taxon>Enoplea</taxon>
        <taxon>Dorylaimia</taxon>
        <taxon>Trichinellida</taxon>
        <taxon>Trichinellidae</taxon>
        <taxon>Trichinella</taxon>
    </lineage>
</organism>
<dbReference type="EMBL" id="JBEUSY010000152">
    <property type="protein sequence ID" value="KAL1243996.1"/>
    <property type="molecule type" value="Genomic_DNA"/>
</dbReference>
<evidence type="ECO:0000313" key="2">
    <source>
        <dbReference type="EMBL" id="KAL1243996.1"/>
    </source>
</evidence>
<feature type="transmembrane region" description="Helical" evidence="1">
    <location>
        <begin position="46"/>
        <end position="68"/>
    </location>
</feature>
<protein>
    <submittedName>
        <fullName evidence="2">Cytochrome b-c1 complex subunit</fullName>
    </submittedName>
</protein>
<evidence type="ECO:0000256" key="1">
    <source>
        <dbReference type="SAM" id="Phobius"/>
    </source>
</evidence>
<keyword evidence="1" id="KW-1133">Transmembrane helix</keyword>
<gene>
    <name evidence="2" type="ORF">TSPI_09992</name>
</gene>
<proteinExistence type="predicted"/>
<reference evidence="2 3" key="1">
    <citation type="submission" date="2024-07" db="EMBL/GenBank/DDBJ databases">
        <title>Enhanced genomic and transcriptomic resources for Trichinella pseudospiralis and T. spiralis underpin the discovery of pronounced molecular differences between stages and species.</title>
        <authorList>
            <person name="Pasi K.K."/>
            <person name="La Rosa G."/>
            <person name="Gomez-Morales M.A."/>
            <person name="Tosini F."/>
            <person name="Sumanam S."/>
            <person name="Young N.D."/>
            <person name="Chang B.C."/>
            <person name="Robin G.B."/>
        </authorList>
    </citation>
    <scope>NUCLEOTIDE SEQUENCE [LARGE SCALE GENOMIC DNA]</scope>
    <source>
        <strain evidence="2">ISS534</strain>
    </source>
</reference>
<sequence>MKYNLLHLYLPVSPFIHTVCFVPRFSSYVTIRLRMAINLMQLLRRYNLPTPFSLAMYGAVGAMCGIYITDWNVIIRYIPFYGNKLNEPKRYG</sequence>
<keyword evidence="3" id="KW-1185">Reference proteome</keyword>
<dbReference type="SUPFAM" id="SSF81518">
    <property type="entry name" value="Subunit XI (6.4 kDa protein) of cytochrome bc1 complex (Ubiquinol-cytochrome c reductase)"/>
    <property type="match status" value="1"/>
</dbReference>
<dbReference type="Pfam" id="PF08997">
    <property type="entry name" value="UCR_6-4kD"/>
    <property type="match status" value="1"/>
</dbReference>